<dbReference type="CDD" id="cd01949">
    <property type="entry name" value="GGDEF"/>
    <property type="match status" value="1"/>
</dbReference>
<evidence type="ECO:0000259" key="5">
    <source>
        <dbReference type="PROSITE" id="PS50883"/>
    </source>
</evidence>
<dbReference type="AlphaFoldDB" id="A0A562Q9B7"/>
<dbReference type="SMART" id="SM00052">
    <property type="entry name" value="EAL"/>
    <property type="match status" value="1"/>
</dbReference>
<dbReference type="PANTHER" id="PTHR44757">
    <property type="entry name" value="DIGUANYLATE CYCLASE DGCP"/>
    <property type="match status" value="1"/>
</dbReference>
<dbReference type="Pfam" id="PF00563">
    <property type="entry name" value="EAL"/>
    <property type="match status" value="1"/>
</dbReference>
<dbReference type="PANTHER" id="PTHR44757:SF10">
    <property type="entry name" value="MEMBRANE PROTEIN"/>
    <property type="match status" value="1"/>
</dbReference>
<dbReference type="GO" id="GO:0003824">
    <property type="term" value="F:catalytic activity"/>
    <property type="evidence" value="ECO:0007669"/>
    <property type="project" value="UniProtKB-ARBA"/>
</dbReference>
<accession>A0A562Q9B7</accession>
<organism evidence="7 8">
    <name type="scientific">Pseudomonas duriflava</name>
    <dbReference type="NCBI Taxonomy" id="459528"/>
    <lineage>
        <taxon>Bacteria</taxon>
        <taxon>Pseudomonadati</taxon>
        <taxon>Pseudomonadota</taxon>
        <taxon>Gammaproteobacteria</taxon>
        <taxon>Pseudomonadales</taxon>
        <taxon>Pseudomonadaceae</taxon>
        <taxon>Pseudomonas</taxon>
    </lineage>
</organism>
<sequence length="840" mass="93699">MHHSLSTTFTRRTFPAITLLLFMMFTLACGILVYDARKQDKQASADARYAAERLLENLRARIVADISDYAKWGDAYTHLHVTVDPVWAYTQENLGSSIYELYGYQGILVVNPAGQTPYALYEGELAPLNAHEWIQGDLPGLLAEAQKLENKEHVINRMLAVNGYPALVSAAAITIGKDPTTKELPGPPSVLLFVTILTEAKLKALSLQYALSNLRVSYERGLDSSSTLDLGDGSNAFLVWEPPRHGQHLLKATLPFLGLAAVVLVTFTWLVLRHAFSMTRAMERQYADLLQSREALARSEKRFRDVAEASSDWIWETDAGGRLTYLSGRFEEITGKSPLTWLGKPLDTLLQGAREPLKVWLDKYNRPDLIDPLICHYQDQNGRQRTCRVSARAIGQGAHGFRGTASDITDEVEALAQVKHLSLHDPLTGLPNRTHLREFLAKHLSTSTVKSAPVALLSIDLDRFKPINDALGHAAGDRVLREVARRMRHCVRESDLIARLGGDEFVVVMTHIQGHEDVSILSSRLIEQLHQPIRIDDQTVFIGGSIGVALAPNDAVQAEELLRLADIALYKSKAAGRNTWHFYAHEMNEAITTRRQLEGDLRQAIQQNELRLYFQPRYSIETDQLTGFEALVRWEHPTQGLLMPDHFIPLAEDTGLIVPLGNWVLAEACRIAATWPKPVGVSVNLSPRQFGHRELISQVTSILENTSLSPERLELEITERVMLDDAGGALKILKALKTLGLRINIDDFGIGFSSLSYLRSYPFDGIKIDRSFIADLGSSKDDRAIVQAIITLGQSLGMVVTAEGVETQEQLDYLRSDDCDEAQGFHFSRARPPHELSTFF</sequence>
<dbReference type="SUPFAM" id="SSF55785">
    <property type="entry name" value="PYP-like sensor domain (PAS domain)"/>
    <property type="match status" value="1"/>
</dbReference>
<evidence type="ECO:0000256" key="1">
    <source>
        <dbReference type="ARBA" id="ARBA00001946"/>
    </source>
</evidence>
<feature type="transmembrane region" description="Helical" evidence="3">
    <location>
        <begin position="254"/>
        <end position="272"/>
    </location>
</feature>
<dbReference type="Proteomes" id="UP000316905">
    <property type="component" value="Unassembled WGS sequence"/>
</dbReference>
<evidence type="ECO:0000259" key="4">
    <source>
        <dbReference type="PROSITE" id="PS50112"/>
    </source>
</evidence>
<dbReference type="Gene3D" id="3.20.20.450">
    <property type="entry name" value="EAL domain"/>
    <property type="match status" value="1"/>
</dbReference>
<dbReference type="CDD" id="cd01948">
    <property type="entry name" value="EAL"/>
    <property type="match status" value="1"/>
</dbReference>
<dbReference type="InterPro" id="IPR052155">
    <property type="entry name" value="Biofilm_reg_signaling"/>
</dbReference>
<dbReference type="Pfam" id="PF13188">
    <property type="entry name" value="PAS_8"/>
    <property type="match status" value="1"/>
</dbReference>
<dbReference type="CDD" id="cd00130">
    <property type="entry name" value="PAS"/>
    <property type="match status" value="1"/>
</dbReference>
<feature type="domain" description="GGDEF" evidence="6">
    <location>
        <begin position="452"/>
        <end position="585"/>
    </location>
</feature>
<dbReference type="FunFam" id="3.30.70.270:FF:000001">
    <property type="entry name" value="Diguanylate cyclase domain protein"/>
    <property type="match status" value="1"/>
</dbReference>
<keyword evidence="3" id="KW-0812">Transmembrane</keyword>
<protein>
    <submittedName>
        <fullName evidence="7">PAS domain S-box-containing protein/diguanylate cyclase (GGDEF)-like protein</fullName>
    </submittedName>
</protein>
<evidence type="ECO:0000313" key="8">
    <source>
        <dbReference type="Proteomes" id="UP000316905"/>
    </source>
</evidence>
<keyword evidence="3" id="KW-0472">Membrane</keyword>
<evidence type="ECO:0000259" key="6">
    <source>
        <dbReference type="PROSITE" id="PS50887"/>
    </source>
</evidence>
<dbReference type="SUPFAM" id="SSF55073">
    <property type="entry name" value="Nucleotide cyclase"/>
    <property type="match status" value="1"/>
</dbReference>
<dbReference type="EMBL" id="VLKY01000008">
    <property type="protein sequence ID" value="TWI53371.1"/>
    <property type="molecule type" value="Genomic_DNA"/>
</dbReference>
<dbReference type="InterPro" id="IPR035919">
    <property type="entry name" value="EAL_sf"/>
</dbReference>
<dbReference type="PROSITE" id="PS50887">
    <property type="entry name" value="GGDEF"/>
    <property type="match status" value="1"/>
</dbReference>
<feature type="domain" description="EAL" evidence="5">
    <location>
        <begin position="594"/>
        <end position="840"/>
    </location>
</feature>
<dbReference type="Pfam" id="PF00990">
    <property type="entry name" value="GGDEF"/>
    <property type="match status" value="1"/>
</dbReference>
<name>A0A562Q9B7_9PSED</name>
<dbReference type="SMART" id="SM00091">
    <property type="entry name" value="PAS"/>
    <property type="match status" value="1"/>
</dbReference>
<dbReference type="OrthoDB" id="9804951at2"/>
<feature type="transmembrane region" description="Helical" evidence="3">
    <location>
        <begin position="14"/>
        <end position="34"/>
    </location>
</feature>
<keyword evidence="3" id="KW-1133">Transmembrane helix</keyword>
<dbReference type="RefSeq" id="WP_145142332.1">
    <property type="nucleotide sequence ID" value="NZ_VLKY01000008.1"/>
</dbReference>
<comment type="cofactor">
    <cofactor evidence="1">
        <name>Mg(2+)</name>
        <dbReference type="ChEBI" id="CHEBI:18420"/>
    </cofactor>
</comment>
<gene>
    <name evidence="7" type="ORF">IQ22_02585</name>
</gene>
<dbReference type="PROSITE" id="PS50883">
    <property type="entry name" value="EAL"/>
    <property type="match status" value="1"/>
</dbReference>
<reference evidence="7 8" key="1">
    <citation type="journal article" date="2015" name="Stand. Genomic Sci.">
        <title>Genomic Encyclopedia of Bacterial and Archaeal Type Strains, Phase III: the genomes of soil and plant-associated and newly described type strains.</title>
        <authorList>
            <person name="Whitman W.B."/>
            <person name="Woyke T."/>
            <person name="Klenk H.P."/>
            <person name="Zhou Y."/>
            <person name="Lilburn T.G."/>
            <person name="Beck B.J."/>
            <person name="De Vos P."/>
            <person name="Vandamme P."/>
            <person name="Eisen J.A."/>
            <person name="Garrity G."/>
            <person name="Hugenholtz P."/>
            <person name="Kyrpides N.C."/>
        </authorList>
    </citation>
    <scope>NUCLEOTIDE SEQUENCE [LARGE SCALE GENOMIC DNA]</scope>
    <source>
        <strain evidence="7 8">CGMCC 1.6858</strain>
    </source>
</reference>
<dbReference type="SUPFAM" id="SSF141868">
    <property type="entry name" value="EAL domain-like"/>
    <property type="match status" value="1"/>
</dbReference>
<dbReference type="NCBIfam" id="TIGR00254">
    <property type="entry name" value="GGDEF"/>
    <property type="match status" value="1"/>
</dbReference>
<dbReference type="InterPro" id="IPR043128">
    <property type="entry name" value="Rev_trsase/Diguanyl_cyclase"/>
</dbReference>
<keyword evidence="8" id="KW-1185">Reference proteome</keyword>
<dbReference type="Gene3D" id="3.30.70.270">
    <property type="match status" value="1"/>
</dbReference>
<dbReference type="Pfam" id="PF05228">
    <property type="entry name" value="CHASE4"/>
    <property type="match status" value="1"/>
</dbReference>
<dbReference type="InterPro" id="IPR007892">
    <property type="entry name" value="CHASE4"/>
</dbReference>
<evidence type="ECO:0000256" key="3">
    <source>
        <dbReference type="SAM" id="Phobius"/>
    </source>
</evidence>
<dbReference type="InterPro" id="IPR001633">
    <property type="entry name" value="EAL_dom"/>
</dbReference>
<dbReference type="InterPro" id="IPR035965">
    <property type="entry name" value="PAS-like_dom_sf"/>
</dbReference>
<dbReference type="SMART" id="SM00267">
    <property type="entry name" value="GGDEF"/>
    <property type="match status" value="1"/>
</dbReference>
<dbReference type="InterPro" id="IPR000160">
    <property type="entry name" value="GGDEF_dom"/>
</dbReference>
<comment type="subcellular location">
    <subcellularLocation>
        <location evidence="2">Cell inner membrane</location>
    </subcellularLocation>
</comment>
<evidence type="ECO:0000313" key="7">
    <source>
        <dbReference type="EMBL" id="TWI53371.1"/>
    </source>
</evidence>
<comment type="caution">
    <text evidence="7">The sequence shown here is derived from an EMBL/GenBank/DDBJ whole genome shotgun (WGS) entry which is preliminary data.</text>
</comment>
<dbReference type="InterPro" id="IPR029787">
    <property type="entry name" value="Nucleotide_cyclase"/>
</dbReference>
<dbReference type="InterPro" id="IPR000014">
    <property type="entry name" value="PAS"/>
</dbReference>
<evidence type="ECO:0000256" key="2">
    <source>
        <dbReference type="ARBA" id="ARBA00004533"/>
    </source>
</evidence>
<proteinExistence type="predicted"/>
<feature type="domain" description="PAS" evidence="4">
    <location>
        <begin position="299"/>
        <end position="344"/>
    </location>
</feature>
<dbReference type="GO" id="GO:0005886">
    <property type="term" value="C:plasma membrane"/>
    <property type="evidence" value="ECO:0007669"/>
    <property type="project" value="UniProtKB-SubCell"/>
</dbReference>
<dbReference type="NCBIfam" id="TIGR00229">
    <property type="entry name" value="sensory_box"/>
    <property type="match status" value="1"/>
</dbReference>
<dbReference type="Gene3D" id="3.30.450.20">
    <property type="entry name" value="PAS domain"/>
    <property type="match status" value="1"/>
</dbReference>
<dbReference type="PROSITE" id="PS50112">
    <property type="entry name" value="PAS"/>
    <property type="match status" value="1"/>
</dbReference>